<name>X7EE04_9RHOB</name>
<sequence>MKNTTFDQRAALDLLSSLALHLAVQMDMNHASFPEDIWADELADLTDVRDLLIANECEVPEVVTHVLEGGASKPADALGGTATKH</sequence>
<dbReference type="RefSeq" id="WP_037263116.1">
    <property type="nucleotide sequence ID" value="NZ_JALZ01000012.1"/>
</dbReference>
<dbReference type="AlphaFoldDB" id="X7EE04"/>
<organism evidence="1 2">
    <name type="scientific">Roseivivax halodurans JCM 10272</name>
    <dbReference type="NCBI Taxonomy" id="1449350"/>
    <lineage>
        <taxon>Bacteria</taxon>
        <taxon>Pseudomonadati</taxon>
        <taxon>Pseudomonadota</taxon>
        <taxon>Alphaproteobacteria</taxon>
        <taxon>Rhodobacterales</taxon>
        <taxon>Roseobacteraceae</taxon>
        <taxon>Roseivivax</taxon>
    </lineage>
</organism>
<comment type="caution">
    <text evidence="1">The sequence shown here is derived from an EMBL/GenBank/DDBJ whole genome shotgun (WGS) entry which is preliminary data.</text>
</comment>
<evidence type="ECO:0000313" key="1">
    <source>
        <dbReference type="EMBL" id="ETX14319.1"/>
    </source>
</evidence>
<proteinExistence type="predicted"/>
<dbReference type="EMBL" id="JALZ01000012">
    <property type="protein sequence ID" value="ETX14319.1"/>
    <property type="molecule type" value="Genomic_DNA"/>
</dbReference>
<reference evidence="1 2" key="1">
    <citation type="submission" date="2014-01" db="EMBL/GenBank/DDBJ databases">
        <title>Roseivivax halodurans JCM 10272 Genome Sequencing.</title>
        <authorList>
            <person name="Lai Q."/>
            <person name="Li G."/>
            <person name="Shao Z."/>
        </authorList>
    </citation>
    <scope>NUCLEOTIDE SEQUENCE [LARGE SCALE GENOMIC DNA]</scope>
    <source>
        <strain evidence="1 2">JCM 10272</strain>
    </source>
</reference>
<keyword evidence="2" id="KW-1185">Reference proteome</keyword>
<dbReference type="Proteomes" id="UP000022447">
    <property type="component" value="Unassembled WGS sequence"/>
</dbReference>
<accession>X7EE04</accession>
<gene>
    <name evidence="1" type="ORF">OCH239_04335</name>
</gene>
<evidence type="ECO:0000313" key="2">
    <source>
        <dbReference type="Proteomes" id="UP000022447"/>
    </source>
</evidence>
<protein>
    <submittedName>
        <fullName evidence="1">Uncharacterized protein</fullName>
    </submittedName>
</protein>